<evidence type="ECO:0000256" key="2">
    <source>
        <dbReference type="ARBA" id="ARBA00005779"/>
    </source>
</evidence>
<dbReference type="Pfam" id="PF03994">
    <property type="entry name" value="DUF350"/>
    <property type="match status" value="1"/>
</dbReference>
<evidence type="ECO:0000256" key="3">
    <source>
        <dbReference type="ARBA" id="ARBA00022475"/>
    </source>
</evidence>
<dbReference type="PANTHER" id="PTHR40043">
    <property type="entry name" value="UPF0719 INNER MEMBRANE PROTEIN YJFL"/>
    <property type="match status" value="1"/>
</dbReference>
<dbReference type="RefSeq" id="WP_202833582.1">
    <property type="nucleotide sequence ID" value="NZ_JAETWB010000013.1"/>
</dbReference>
<dbReference type="EMBL" id="JAETWB010000013">
    <property type="protein sequence ID" value="MBL6080344.1"/>
    <property type="molecule type" value="Genomic_DNA"/>
</dbReference>
<evidence type="ECO:0000256" key="7">
    <source>
        <dbReference type="SAM" id="Phobius"/>
    </source>
</evidence>
<sequence>MTSLAALPAFLAHFLAGLALLGAAFLVFTRLTPHDEVALVRAGNLPAAVALGGSVIGAALAISSAVSHSANLLDAVVWAVVALLAQLGAFLATSWLLPEWRAAIERGEMATAALKASVAVAVGLLNAAAMVP</sequence>
<feature type="transmembrane region" description="Helical" evidence="7">
    <location>
        <begin position="45"/>
        <end position="63"/>
    </location>
</feature>
<dbReference type="InterPro" id="IPR007140">
    <property type="entry name" value="DUF350"/>
</dbReference>
<comment type="similarity">
    <text evidence="2">Belongs to the UPF0719 family.</text>
</comment>
<keyword evidence="5 7" id="KW-1133">Transmembrane helix</keyword>
<protein>
    <submittedName>
        <fullName evidence="8">DUF350 domain-containing protein</fullName>
    </submittedName>
</protein>
<evidence type="ECO:0000256" key="5">
    <source>
        <dbReference type="ARBA" id="ARBA00022989"/>
    </source>
</evidence>
<dbReference type="Proteomes" id="UP000660885">
    <property type="component" value="Unassembled WGS sequence"/>
</dbReference>
<accession>A0ABS1U6M1</accession>
<proteinExistence type="inferred from homology"/>
<feature type="transmembrane region" description="Helical" evidence="7">
    <location>
        <begin position="75"/>
        <end position="97"/>
    </location>
</feature>
<keyword evidence="6 7" id="KW-0472">Membrane</keyword>
<feature type="transmembrane region" description="Helical" evidence="7">
    <location>
        <begin position="109"/>
        <end position="131"/>
    </location>
</feature>
<keyword evidence="9" id="KW-1185">Reference proteome</keyword>
<name>A0ABS1U6M1_9PROT</name>
<evidence type="ECO:0000256" key="4">
    <source>
        <dbReference type="ARBA" id="ARBA00022692"/>
    </source>
</evidence>
<reference evidence="8 9" key="1">
    <citation type="submission" date="2021-01" db="EMBL/GenBank/DDBJ databases">
        <title>Belnapia mucosa sp. nov. and Belnapia arida sp. nov., isolated from the Tabernas Desert (Almeria, Spain).</title>
        <authorList>
            <person name="Molina-Menor E."/>
            <person name="Vidal-Verdu A."/>
            <person name="Calonge A."/>
            <person name="Satari L."/>
            <person name="Pereto J."/>
            <person name="Porcar M."/>
        </authorList>
    </citation>
    <scope>NUCLEOTIDE SEQUENCE [LARGE SCALE GENOMIC DNA]</scope>
    <source>
        <strain evidence="8 9">T18</strain>
    </source>
</reference>
<comment type="subcellular location">
    <subcellularLocation>
        <location evidence="1">Cell membrane</location>
        <topology evidence="1">Multi-pass membrane protein</topology>
    </subcellularLocation>
</comment>
<comment type="caution">
    <text evidence="8">The sequence shown here is derived from an EMBL/GenBank/DDBJ whole genome shotgun (WGS) entry which is preliminary data.</text>
</comment>
<evidence type="ECO:0000256" key="6">
    <source>
        <dbReference type="ARBA" id="ARBA00023136"/>
    </source>
</evidence>
<keyword evidence="4 7" id="KW-0812">Transmembrane</keyword>
<evidence type="ECO:0000313" key="9">
    <source>
        <dbReference type="Proteomes" id="UP000660885"/>
    </source>
</evidence>
<evidence type="ECO:0000313" key="8">
    <source>
        <dbReference type="EMBL" id="MBL6080344.1"/>
    </source>
</evidence>
<gene>
    <name evidence="8" type="ORF">JMJ56_20210</name>
</gene>
<evidence type="ECO:0000256" key="1">
    <source>
        <dbReference type="ARBA" id="ARBA00004651"/>
    </source>
</evidence>
<dbReference type="PANTHER" id="PTHR40043:SF1">
    <property type="entry name" value="UPF0719 INNER MEMBRANE PROTEIN YJFL"/>
    <property type="match status" value="1"/>
</dbReference>
<keyword evidence="3" id="KW-1003">Cell membrane</keyword>
<organism evidence="8 9">
    <name type="scientific">Belnapia arida</name>
    <dbReference type="NCBI Taxonomy" id="2804533"/>
    <lineage>
        <taxon>Bacteria</taxon>
        <taxon>Pseudomonadati</taxon>
        <taxon>Pseudomonadota</taxon>
        <taxon>Alphaproteobacteria</taxon>
        <taxon>Acetobacterales</taxon>
        <taxon>Roseomonadaceae</taxon>
        <taxon>Belnapia</taxon>
    </lineage>
</organism>